<keyword evidence="1" id="KW-0732">Signal</keyword>
<gene>
    <name evidence="2" type="ORF">PVAND_015224</name>
</gene>
<dbReference type="AlphaFoldDB" id="A0A9J6BC05"/>
<protein>
    <submittedName>
        <fullName evidence="2">Uncharacterized protein</fullName>
    </submittedName>
</protein>
<reference evidence="2" key="1">
    <citation type="submission" date="2021-03" db="EMBL/GenBank/DDBJ databases">
        <title>Chromosome level genome of the anhydrobiotic midge Polypedilum vanderplanki.</title>
        <authorList>
            <person name="Yoshida Y."/>
            <person name="Kikawada T."/>
            <person name="Gusev O."/>
        </authorList>
    </citation>
    <scope>NUCLEOTIDE SEQUENCE</scope>
    <source>
        <strain evidence="2">NIAS01</strain>
        <tissue evidence="2">Whole body or cell culture</tissue>
    </source>
</reference>
<dbReference type="PANTHER" id="PTHR31649:SF1">
    <property type="entry name" value="FARNESOIC ACID O-METHYL TRANSFERASE DOMAIN-CONTAINING PROTEIN"/>
    <property type="match status" value="1"/>
</dbReference>
<comment type="caution">
    <text evidence="2">The sequence shown here is derived from an EMBL/GenBank/DDBJ whole genome shotgun (WGS) entry which is preliminary data.</text>
</comment>
<accession>A0A9J6BC05</accession>
<proteinExistence type="predicted"/>
<dbReference type="Proteomes" id="UP001107558">
    <property type="component" value="Chromosome 4"/>
</dbReference>
<keyword evidence="3" id="KW-1185">Reference proteome</keyword>
<name>A0A9J6BC05_POLVA</name>
<feature type="signal peptide" evidence="1">
    <location>
        <begin position="1"/>
        <end position="23"/>
    </location>
</feature>
<evidence type="ECO:0000313" key="2">
    <source>
        <dbReference type="EMBL" id="KAG5667234.1"/>
    </source>
</evidence>
<evidence type="ECO:0000313" key="3">
    <source>
        <dbReference type="Proteomes" id="UP001107558"/>
    </source>
</evidence>
<evidence type="ECO:0000256" key="1">
    <source>
        <dbReference type="SAM" id="SignalP"/>
    </source>
</evidence>
<dbReference type="PANTHER" id="PTHR31649">
    <property type="entry name" value="AGAP009604-PA"/>
    <property type="match status" value="1"/>
</dbReference>
<organism evidence="2 3">
    <name type="scientific">Polypedilum vanderplanki</name>
    <name type="common">Sleeping chironomid midge</name>
    <dbReference type="NCBI Taxonomy" id="319348"/>
    <lineage>
        <taxon>Eukaryota</taxon>
        <taxon>Metazoa</taxon>
        <taxon>Ecdysozoa</taxon>
        <taxon>Arthropoda</taxon>
        <taxon>Hexapoda</taxon>
        <taxon>Insecta</taxon>
        <taxon>Pterygota</taxon>
        <taxon>Neoptera</taxon>
        <taxon>Endopterygota</taxon>
        <taxon>Diptera</taxon>
        <taxon>Nematocera</taxon>
        <taxon>Chironomoidea</taxon>
        <taxon>Chironomidae</taxon>
        <taxon>Chironominae</taxon>
        <taxon>Polypedilum</taxon>
        <taxon>Polypedilum</taxon>
    </lineage>
</organism>
<feature type="chain" id="PRO_5039949785" evidence="1">
    <location>
        <begin position="24"/>
        <end position="524"/>
    </location>
</feature>
<sequence>MKVIKKLLKISVLVAMFFAFATAESANNYKFECGNKFYRYNLDDEPAKYGLSAGQYAPGKKAYLGVSLWFGIVYDVGRIQLNPPGLLMPTVKTPGIFVTDNSKIWYLYNNPNHKYEWVSTSFGKKVPFAIEIGLKTSGLYTNFGRIVRNNTVLLGNAVSDMGVVYYVDENGNSQVSPYYEVLTCKSSKYEAPIQLPPIPSTPVDSTSGCVHKWQPYNYDDAPARNGIAAGQYDCGNIAYVGKGAASPWTKPGRLQIVDKKGIFIDHRKSNFFINDSTVHYLVDNPNYTYYWVNYDRSGMPPQNAVSVKSSELVNFPIAVIRAKIDGHMDVGMFITPLGYFRTNDENGDEMRYDFEILVCDPWPKYKCAQQWKKLNANISVDGFSVDSTSFIGRGTRKCINGCDHGLGKIQSGSNGVNYLDEIDLTATAVFDNSSNVEYLVKNPSDTYKWQPSRNGVKVVNALELHKRVGKVRPGDGLFFIDPVTGKQQSTSSYEVLTCTSPDASNGEYEEESDADWFGSFWMSS</sequence>
<dbReference type="EMBL" id="JADBJN010000004">
    <property type="protein sequence ID" value="KAG5667234.1"/>
    <property type="molecule type" value="Genomic_DNA"/>
</dbReference>